<evidence type="ECO:0000313" key="1">
    <source>
        <dbReference type="EMBL" id="SIR62890.1"/>
    </source>
</evidence>
<sequence>MVGALVRDHHVDRLRRDHSCGPDSLDLHATCDRQGFVITFPSAQGIKTHLLAAIAHSTSGLCLSALAYGICSLKRGFSNGCWFAPTAGRDAAPGCVRVRPRTDQPLNLRIPFRRAARSPPDRLITQTTVAGSLDSALSEQHFDYYLDDVTFRLDSRNANHRGLRFYRLIEQAVSTGPQPPRYRRNVLSYSVVSLSTSAQSTGRRRHCDRSVDPGLCEEPDFSGNCAGHGARIAEPYPSVRQPG</sequence>
<gene>
    <name evidence="1" type="ORF">SAMN05445060_0131</name>
</gene>
<dbReference type="EMBL" id="FTNT01000001">
    <property type="protein sequence ID" value="SIR62890.1"/>
    <property type="molecule type" value="Genomic_DNA"/>
</dbReference>
<proteinExistence type="predicted"/>
<dbReference type="AlphaFoldDB" id="A0A1N7CH44"/>
<evidence type="ECO:0000313" key="2">
    <source>
        <dbReference type="Proteomes" id="UP000186218"/>
    </source>
</evidence>
<keyword evidence="2" id="KW-1185">Reference proteome</keyword>
<reference evidence="1 2" key="1">
    <citation type="submission" date="2017-01" db="EMBL/GenBank/DDBJ databases">
        <authorList>
            <person name="Mah S.A."/>
            <person name="Swanson W.J."/>
            <person name="Moy G.W."/>
            <person name="Vacquier V.D."/>
        </authorList>
    </citation>
    <scope>NUCLEOTIDE SEQUENCE [LARGE SCALE GENOMIC DNA]</scope>
    <source>
        <strain evidence="1 2">CPCC 203464</strain>
    </source>
</reference>
<dbReference type="Proteomes" id="UP000186218">
    <property type="component" value="Unassembled WGS sequence"/>
</dbReference>
<accession>A0A1N7CH44</accession>
<protein>
    <submittedName>
        <fullName evidence="1">Uncharacterized protein</fullName>
    </submittedName>
</protein>
<organism evidence="1 2">
    <name type="scientific">Williamsia sterculiae</name>
    <dbReference type="NCBI Taxonomy" id="1344003"/>
    <lineage>
        <taxon>Bacteria</taxon>
        <taxon>Bacillati</taxon>
        <taxon>Actinomycetota</taxon>
        <taxon>Actinomycetes</taxon>
        <taxon>Mycobacteriales</taxon>
        <taxon>Nocardiaceae</taxon>
        <taxon>Williamsia</taxon>
    </lineage>
</organism>
<name>A0A1N7CH44_9NOCA</name>
<dbReference type="STRING" id="1344003.SAMN05445060_0131"/>